<dbReference type="Pfam" id="PF11717">
    <property type="entry name" value="Tudor-knot"/>
    <property type="match status" value="1"/>
</dbReference>
<dbReference type="InterPro" id="IPR025995">
    <property type="entry name" value="Tudor-knot"/>
</dbReference>
<evidence type="ECO:0000256" key="1">
    <source>
        <dbReference type="SAM" id="MobiDB-lite"/>
    </source>
</evidence>
<gene>
    <name evidence="3" type="ORF">OKA104_LOCUS40513</name>
</gene>
<dbReference type="InterPro" id="IPR000953">
    <property type="entry name" value="Chromo/chromo_shadow_dom"/>
</dbReference>
<protein>
    <recommendedName>
        <fullName evidence="2">Chromo domain-containing protein</fullName>
    </recommendedName>
</protein>
<name>A0A820ATC2_9BILA</name>
<dbReference type="SMART" id="SM00298">
    <property type="entry name" value="CHROMO"/>
    <property type="match status" value="1"/>
</dbReference>
<feature type="domain" description="Chromo" evidence="2">
    <location>
        <begin position="26"/>
        <end position="81"/>
    </location>
</feature>
<evidence type="ECO:0000259" key="2">
    <source>
        <dbReference type="SMART" id="SM00298"/>
    </source>
</evidence>
<comment type="caution">
    <text evidence="3">The sequence shown here is derived from an EMBL/GenBank/DDBJ whole genome shotgun (WGS) entry which is preliminary data.</text>
</comment>
<sequence>MDIDTAIPNSPKPGDTFFVRMNNGAIHTAEILETRTADGTDQQEYFVHYLNFDHRNDQWIPENRLSGSASNEQMEMTNEQLNDSTNSLTGRKRARLKRRLNDVY</sequence>
<dbReference type="EMBL" id="CAJOAY010008766">
    <property type="protein sequence ID" value="CAF4192489.1"/>
    <property type="molecule type" value="Genomic_DNA"/>
</dbReference>
<proteinExistence type="predicted"/>
<feature type="non-terminal residue" evidence="3">
    <location>
        <position position="104"/>
    </location>
</feature>
<feature type="compositionally biased region" description="Polar residues" evidence="1">
    <location>
        <begin position="65"/>
        <end position="89"/>
    </location>
</feature>
<dbReference type="AlphaFoldDB" id="A0A820ATC2"/>
<feature type="region of interest" description="Disordered" evidence="1">
    <location>
        <begin position="61"/>
        <end position="94"/>
    </location>
</feature>
<evidence type="ECO:0000313" key="4">
    <source>
        <dbReference type="Proteomes" id="UP000663881"/>
    </source>
</evidence>
<evidence type="ECO:0000313" key="3">
    <source>
        <dbReference type="EMBL" id="CAF4192489.1"/>
    </source>
</evidence>
<reference evidence="3" key="1">
    <citation type="submission" date="2021-02" db="EMBL/GenBank/DDBJ databases">
        <authorList>
            <person name="Nowell W R."/>
        </authorList>
    </citation>
    <scope>NUCLEOTIDE SEQUENCE</scope>
</reference>
<accession>A0A820ATC2</accession>
<dbReference type="Gene3D" id="2.30.30.140">
    <property type="match status" value="1"/>
</dbReference>
<dbReference type="SUPFAM" id="SSF54160">
    <property type="entry name" value="Chromo domain-like"/>
    <property type="match status" value="1"/>
</dbReference>
<dbReference type="InterPro" id="IPR016197">
    <property type="entry name" value="Chromo-like_dom_sf"/>
</dbReference>
<organism evidence="3 4">
    <name type="scientific">Adineta steineri</name>
    <dbReference type="NCBI Taxonomy" id="433720"/>
    <lineage>
        <taxon>Eukaryota</taxon>
        <taxon>Metazoa</taxon>
        <taxon>Spiralia</taxon>
        <taxon>Gnathifera</taxon>
        <taxon>Rotifera</taxon>
        <taxon>Eurotatoria</taxon>
        <taxon>Bdelloidea</taxon>
        <taxon>Adinetida</taxon>
        <taxon>Adinetidae</taxon>
        <taxon>Adineta</taxon>
    </lineage>
</organism>
<dbReference type="Proteomes" id="UP000663881">
    <property type="component" value="Unassembled WGS sequence"/>
</dbReference>